<protein>
    <recommendedName>
        <fullName evidence="10">Long-chain fatty acid transport protein</fullName>
    </recommendedName>
</protein>
<dbReference type="Proteomes" id="UP000673975">
    <property type="component" value="Unassembled WGS sequence"/>
</dbReference>
<evidence type="ECO:0000256" key="1">
    <source>
        <dbReference type="ARBA" id="ARBA00004571"/>
    </source>
</evidence>
<keyword evidence="4" id="KW-0812">Transmembrane</keyword>
<evidence type="ECO:0000256" key="6">
    <source>
        <dbReference type="ARBA" id="ARBA00023136"/>
    </source>
</evidence>
<dbReference type="EMBL" id="JAFIDN010000003">
    <property type="protein sequence ID" value="MBP3192241.1"/>
    <property type="molecule type" value="Genomic_DNA"/>
</dbReference>
<evidence type="ECO:0000256" key="4">
    <source>
        <dbReference type="ARBA" id="ARBA00022692"/>
    </source>
</evidence>
<dbReference type="InterPro" id="IPR005017">
    <property type="entry name" value="OMPP1/FadL/TodX"/>
</dbReference>
<dbReference type="Gene3D" id="2.40.160.60">
    <property type="entry name" value="Outer membrane protein transport protein (OMPP1/FadL/TodX)"/>
    <property type="match status" value="1"/>
</dbReference>
<dbReference type="SUPFAM" id="SSF56935">
    <property type="entry name" value="Porins"/>
    <property type="match status" value="1"/>
</dbReference>
<keyword evidence="5" id="KW-0732">Signal</keyword>
<evidence type="ECO:0000256" key="7">
    <source>
        <dbReference type="ARBA" id="ARBA00023237"/>
    </source>
</evidence>
<evidence type="ECO:0008006" key="10">
    <source>
        <dbReference type="Google" id="ProtNLM"/>
    </source>
</evidence>
<evidence type="ECO:0000256" key="5">
    <source>
        <dbReference type="ARBA" id="ARBA00022729"/>
    </source>
</evidence>
<accession>A0A8J7UV72</accession>
<dbReference type="PANTHER" id="PTHR35093:SF8">
    <property type="entry name" value="OUTER MEMBRANE PROTEIN NMB0088-RELATED"/>
    <property type="match status" value="1"/>
</dbReference>
<dbReference type="AlphaFoldDB" id="A0A8J7UV72"/>
<keyword evidence="6" id="KW-0472">Membrane</keyword>
<name>A0A8J7UV72_9BACT</name>
<comment type="similarity">
    <text evidence="2">Belongs to the OmpP1/FadL family.</text>
</comment>
<evidence type="ECO:0000313" key="8">
    <source>
        <dbReference type="EMBL" id="MBP3192241.1"/>
    </source>
</evidence>
<evidence type="ECO:0000256" key="2">
    <source>
        <dbReference type="ARBA" id="ARBA00008163"/>
    </source>
</evidence>
<comment type="caution">
    <text evidence="8">The sequence shown here is derived from an EMBL/GenBank/DDBJ whole genome shotgun (WGS) entry which is preliminary data.</text>
</comment>
<sequence length="519" mass="57492">MKNQGPALRLIITMLIISFSGLTGIQAQYSMDALRLSKQMPGQDAHSIALGSSSVSQLQGFGSYLNNPAVAAKFPESNFSVGLGVRNIEQQSTYLGEQSTFDDNQTGITHIGFSYNVPTEVGSLVFGGGYVQTADYNSAFTIDAFNDFTSRTYQFLTDYTSDIAFNTFAIDDHNNQLESVFEFGGFQGVDQFAETTRRGQAGEYSLFMATEFQEDFFLGLTVGIPVSRSKFEQVFIEDTPRDRSGQRVYTGEQNSGTYNIDRVFFEEKINVDAVGLNARLGLLYTGLGFLDIGGSYTTATRWNVEETFDAFVQTRFQDVVTLDGQVIVDEDDNTFGPQLSDEINGEFSYSATSPARIKVGAATKNLPLADLSFSAERVNFSSIRLRDFDSEERETQIEENNFISENFKDVWNFSAGVTFTGIQGIQPRLGWSLLSNPVGYIAENDRQYISAGLGIGVNQGMSIDIALQYGLWETTEDLYFVDEETGIIEDDFGAPVTFIETADQEVDRFHATVGINLRF</sequence>
<reference evidence="8" key="1">
    <citation type="submission" date="2021-02" db="EMBL/GenBank/DDBJ databases">
        <title>Natronogracilivirga saccharolytica gen. nov. sp. nov. a new anaerobic, haloalkiliphilic carbohydrate-fermenting bacterium from soda lake and proposing of Cyclonatronumiaceae fam. nov. in the phylum Balneolaeota.</title>
        <authorList>
            <person name="Zhilina T.N."/>
            <person name="Sorokin D.Y."/>
            <person name="Zavarzina D.G."/>
            <person name="Toshchakov S.V."/>
            <person name="Kublanov I.V."/>
        </authorList>
    </citation>
    <scope>NUCLEOTIDE SEQUENCE</scope>
    <source>
        <strain evidence="8">Z-1702</strain>
    </source>
</reference>
<keyword evidence="3" id="KW-1134">Transmembrane beta strand</keyword>
<comment type="subcellular location">
    <subcellularLocation>
        <location evidence="1">Cell outer membrane</location>
        <topology evidence="1">Multi-pass membrane protein</topology>
    </subcellularLocation>
</comment>
<proteinExistence type="inferred from homology"/>
<organism evidence="8 9">
    <name type="scientific">Natronogracilivirga saccharolytica</name>
    <dbReference type="NCBI Taxonomy" id="2812953"/>
    <lineage>
        <taxon>Bacteria</taxon>
        <taxon>Pseudomonadati</taxon>
        <taxon>Balneolota</taxon>
        <taxon>Balneolia</taxon>
        <taxon>Balneolales</taxon>
        <taxon>Cyclonatronaceae</taxon>
        <taxon>Natronogracilivirga</taxon>
    </lineage>
</organism>
<evidence type="ECO:0000256" key="3">
    <source>
        <dbReference type="ARBA" id="ARBA00022452"/>
    </source>
</evidence>
<gene>
    <name evidence="8" type="ORF">NATSA_06175</name>
</gene>
<keyword evidence="7" id="KW-0998">Cell outer membrane</keyword>
<dbReference type="GO" id="GO:0015483">
    <property type="term" value="F:long-chain fatty acid transporting porin activity"/>
    <property type="evidence" value="ECO:0007669"/>
    <property type="project" value="TreeGrafter"/>
</dbReference>
<dbReference type="GO" id="GO:0009279">
    <property type="term" value="C:cell outer membrane"/>
    <property type="evidence" value="ECO:0007669"/>
    <property type="project" value="UniProtKB-SubCell"/>
</dbReference>
<dbReference type="PANTHER" id="PTHR35093">
    <property type="entry name" value="OUTER MEMBRANE PROTEIN NMB0088-RELATED"/>
    <property type="match status" value="1"/>
</dbReference>
<dbReference type="RefSeq" id="WP_210511131.1">
    <property type="nucleotide sequence ID" value="NZ_JAFIDN010000003.1"/>
</dbReference>
<keyword evidence="9" id="KW-1185">Reference proteome</keyword>
<evidence type="ECO:0000313" key="9">
    <source>
        <dbReference type="Proteomes" id="UP000673975"/>
    </source>
</evidence>